<comment type="caution">
    <text evidence="1">The sequence shown here is derived from an EMBL/GenBank/DDBJ whole genome shotgun (WGS) entry which is preliminary data.</text>
</comment>
<sequence>MWSDVISIDKAYGKEIEFVLGKLRGIKNLSFAVEESRDRVFIYLASVCEVAREVEEQVADILETVVLVFMKLRFFLEKMQNSDLNHANCALICSLVHFDRQYEGNIVRKALSETADFAVDGIFNFRLRPLLENWEELAALACRLESEGASGDAFDIASFITGTDGARSRLALTRDALLNLTARHPVEVIDLFDAPELNLISAIIGERPSEILLRGAELSPPMSNTLRHIARLITS</sequence>
<accession>A0A9D1SWT9</accession>
<reference evidence="1" key="1">
    <citation type="submission" date="2020-10" db="EMBL/GenBank/DDBJ databases">
        <authorList>
            <person name="Gilroy R."/>
        </authorList>
    </citation>
    <scope>NUCLEOTIDE SEQUENCE</scope>
    <source>
        <strain evidence="1">10406</strain>
    </source>
</reference>
<protein>
    <submittedName>
        <fullName evidence="1">Uncharacterized protein</fullName>
    </submittedName>
</protein>
<gene>
    <name evidence="1" type="ORF">IAC73_04090</name>
</gene>
<name>A0A9D1SWT9_9FIRM</name>
<proteinExistence type="predicted"/>
<organism evidence="1 2">
    <name type="scientific">Candidatus Limadaptatus stercoripullorum</name>
    <dbReference type="NCBI Taxonomy" id="2840846"/>
    <lineage>
        <taxon>Bacteria</taxon>
        <taxon>Bacillati</taxon>
        <taxon>Bacillota</taxon>
        <taxon>Clostridia</taxon>
        <taxon>Eubacteriales</taxon>
        <taxon>Candidatus Limadaptatus</taxon>
    </lineage>
</organism>
<evidence type="ECO:0000313" key="2">
    <source>
        <dbReference type="Proteomes" id="UP000886857"/>
    </source>
</evidence>
<reference evidence="1" key="2">
    <citation type="journal article" date="2021" name="PeerJ">
        <title>Extensive microbial diversity within the chicken gut microbiome revealed by metagenomics and culture.</title>
        <authorList>
            <person name="Gilroy R."/>
            <person name="Ravi A."/>
            <person name="Getino M."/>
            <person name="Pursley I."/>
            <person name="Horton D.L."/>
            <person name="Alikhan N.F."/>
            <person name="Baker D."/>
            <person name="Gharbi K."/>
            <person name="Hall N."/>
            <person name="Watson M."/>
            <person name="Adriaenssens E.M."/>
            <person name="Foster-Nyarko E."/>
            <person name="Jarju S."/>
            <person name="Secka A."/>
            <person name="Antonio M."/>
            <person name="Oren A."/>
            <person name="Chaudhuri R.R."/>
            <person name="La Ragione R."/>
            <person name="Hildebrand F."/>
            <person name="Pallen M.J."/>
        </authorList>
    </citation>
    <scope>NUCLEOTIDE SEQUENCE</scope>
    <source>
        <strain evidence="1">10406</strain>
    </source>
</reference>
<dbReference type="AlphaFoldDB" id="A0A9D1SWT9"/>
<dbReference type="EMBL" id="DVOE01000062">
    <property type="protein sequence ID" value="HIU99005.1"/>
    <property type="molecule type" value="Genomic_DNA"/>
</dbReference>
<dbReference type="Proteomes" id="UP000886857">
    <property type="component" value="Unassembled WGS sequence"/>
</dbReference>
<evidence type="ECO:0000313" key="1">
    <source>
        <dbReference type="EMBL" id="HIU99005.1"/>
    </source>
</evidence>